<accession>A0AA88ILX2</accession>
<dbReference type="Pfam" id="PF03357">
    <property type="entry name" value="Snf7"/>
    <property type="match status" value="1"/>
</dbReference>
<feature type="non-terminal residue" evidence="2">
    <location>
        <position position="1"/>
    </location>
</feature>
<reference evidence="2" key="1">
    <citation type="submission" date="2023-07" db="EMBL/GenBank/DDBJ databases">
        <title>Chromosome-level genome assembly of Artemia franciscana.</title>
        <authorList>
            <person name="Jo E."/>
        </authorList>
    </citation>
    <scope>NUCLEOTIDE SEQUENCE</scope>
    <source>
        <tissue evidence="2">Whole body</tissue>
    </source>
</reference>
<organism evidence="2 3">
    <name type="scientific">Artemia franciscana</name>
    <name type="common">Brine shrimp</name>
    <name type="synonym">Artemia sanfranciscana</name>
    <dbReference type="NCBI Taxonomy" id="6661"/>
    <lineage>
        <taxon>Eukaryota</taxon>
        <taxon>Metazoa</taxon>
        <taxon>Ecdysozoa</taxon>
        <taxon>Arthropoda</taxon>
        <taxon>Crustacea</taxon>
        <taxon>Branchiopoda</taxon>
        <taxon>Anostraca</taxon>
        <taxon>Artemiidae</taxon>
        <taxon>Artemia</taxon>
    </lineage>
</organism>
<comment type="caution">
    <text evidence="2">The sequence shown here is derived from an EMBL/GenBank/DDBJ whole genome shotgun (WGS) entry which is preliminary data.</text>
</comment>
<keyword evidence="3" id="KW-1185">Reference proteome</keyword>
<sequence length="217" mass="24147">TSFQLRFCAKQLEKMSKKSEKDKAVQQSKCKKALQQGNIEGARIYAENAIRKKNEALNYLRMSSKVDAVQSKVHSAAMLRGLTKNMGQVVRSLDKAIGSMDLEKISATMDKFEKQFEDLDVKTSVVEDAIGATTTLSTPADEVEALMQRIADEAQLDLAGKLAVSSTVPSVLEEERGQADLDRRSSVSVVHMESYGKHMESYVHMESFHMESCSFIE</sequence>
<evidence type="ECO:0000256" key="1">
    <source>
        <dbReference type="ARBA" id="ARBA00006190"/>
    </source>
</evidence>
<dbReference type="Proteomes" id="UP001187531">
    <property type="component" value="Unassembled WGS sequence"/>
</dbReference>
<evidence type="ECO:0008006" key="4">
    <source>
        <dbReference type="Google" id="ProtNLM"/>
    </source>
</evidence>
<gene>
    <name evidence="2" type="ORF">QYM36_001720</name>
</gene>
<evidence type="ECO:0000313" key="2">
    <source>
        <dbReference type="EMBL" id="KAK2723137.1"/>
    </source>
</evidence>
<dbReference type="GO" id="GO:0007034">
    <property type="term" value="P:vacuolar transport"/>
    <property type="evidence" value="ECO:0007669"/>
    <property type="project" value="InterPro"/>
</dbReference>
<comment type="similarity">
    <text evidence="1">Belongs to the SNF7 family.</text>
</comment>
<dbReference type="PANTHER" id="PTHR10476">
    <property type="entry name" value="CHARGED MULTIVESICULAR BODY PROTEIN"/>
    <property type="match status" value="1"/>
</dbReference>
<dbReference type="EMBL" id="JAVRJZ010000004">
    <property type="protein sequence ID" value="KAK2723137.1"/>
    <property type="molecule type" value="Genomic_DNA"/>
</dbReference>
<protein>
    <recommendedName>
        <fullName evidence="4">Charged multivesicular body protein 1a</fullName>
    </recommendedName>
</protein>
<name>A0AA88ILX2_ARTSF</name>
<dbReference type="AlphaFoldDB" id="A0AA88ILX2"/>
<evidence type="ECO:0000313" key="3">
    <source>
        <dbReference type="Proteomes" id="UP001187531"/>
    </source>
</evidence>
<dbReference type="Gene3D" id="6.10.140.1230">
    <property type="match status" value="1"/>
</dbReference>
<dbReference type="InterPro" id="IPR005024">
    <property type="entry name" value="Snf7_fam"/>
</dbReference>
<proteinExistence type="inferred from homology"/>